<proteinExistence type="predicted"/>
<feature type="compositionally biased region" description="Basic and acidic residues" evidence="1">
    <location>
        <begin position="262"/>
        <end position="280"/>
    </location>
</feature>
<reference evidence="2" key="2">
    <citation type="submission" date="2015-06" db="UniProtKB">
        <authorList>
            <consortium name="EnsemblMetazoa"/>
        </authorList>
    </citation>
    <scope>IDENTIFICATION</scope>
</reference>
<evidence type="ECO:0000256" key="1">
    <source>
        <dbReference type="SAM" id="MobiDB-lite"/>
    </source>
</evidence>
<keyword evidence="3" id="KW-1185">Reference proteome</keyword>
<accession>T1K062</accession>
<feature type="region of interest" description="Disordered" evidence="1">
    <location>
        <begin position="212"/>
        <end position="280"/>
    </location>
</feature>
<sequence length="295" mass="32231">MCDSHAPLHRIYYGPHRYHPSLSTLPSSPSNMDISLFGNRYRNSEVNSEKHRNGLNSMPTCSQLKYLWSEANRLAVNIYGPEMAFTHPKLHANPFYLSSLLLRKQHLFGSSVASGSGESDTGSDSGSDSTSDKGLFVQPETVARLPSTIVNPSLADDSVNKVNNDVYSDFNGFGEIQDRLATLGELPLTRLDQQPSVPGSFSDYSIPKTDLGPIYGTLTPSSPSTSSTSPFSSSLRKDAKHSSPKLGFGAIISNNKDSFGSGHEEASHRTSESSKKVDNLFAGHWHDRPIDFSFE</sequence>
<evidence type="ECO:0000313" key="3">
    <source>
        <dbReference type="Proteomes" id="UP000015104"/>
    </source>
</evidence>
<protein>
    <submittedName>
        <fullName evidence="2">Uncharacterized protein</fullName>
    </submittedName>
</protein>
<organism evidence="2 3">
    <name type="scientific">Tetranychus urticae</name>
    <name type="common">Two-spotted spider mite</name>
    <dbReference type="NCBI Taxonomy" id="32264"/>
    <lineage>
        <taxon>Eukaryota</taxon>
        <taxon>Metazoa</taxon>
        <taxon>Ecdysozoa</taxon>
        <taxon>Arthropoda</taxon>
        <taxon>Chelicerata</taxon>
        <taxon>Arachnida</taxon>
        <taxon>Acari</taxon>
        <taxon>Acariformes</taxon>
        <taxon>Trombidiformes</taxon>
        <taxon>Prostigmata</taxon>
        <taxon>Eleutherengona</taxon>
        <taxon>Raphignathae</taxon>
        <taxon>Tetranychoidea</taxon>
        <taxon>Tetranychidae</taxon>
        <taxon>Tetranychus</taxon>
    </lineage>
</organism>
<feature type="region of interest" description="Disordered" evidence="1">
    <location>
        <begin position="112"/>
        <end position="134"/>
    </location>
</feature>
<name>T1K062_TETUR</name>
<dbReference type="HOGENOM" id="CLU_944354_0_0_1"/>
<reference evidence="3" key="1">
    <citation type="submission" date="2011-08" db="EMBL/GenBank/DDBJ databases">
        <authorList>
            <person name="Rombauts S."/>
        </authorList>
    </citation>
    <scope>NUCLEOTIDE SEQUENCE</scope>
    <source>
        <strain evidence="3">London</strain>
    </source>
</reference>
<feature type="compositionally biased region" description="Low complexity" evidence="1">
    <location>
        <begin position="114"/>
        <end position="129"/>
    </location>
</feature>
<dbReference type="Proteomes" id="UP000015104">
    <property type="component" value="Unassembled WGS sequence"/>
</dbReference>
<dbReference type="EMBL" id="CAEY01001132">
    <property type="status" value="NOT_ANNOTATED_CDS"/>
    <property type="molecule type" value="Genomic_DNA"/>
</dbReference>
<dbReference type="AlphaFoldDB" id="T1K062"/>
<evidence type="ECO:0000313" key="2">
    <source>
        <dbReference type="EnsemblMetazoa" id="tetur03g06570.1"/>
    </source>
</evidence>
<feature type="compositionally biased region" description="Low complexity" evidence="1">
    <location>
        <begin position="219"/>
        <end position="234"/>
    </location>
</feature>
<dbReference type="EnsemblMetazoa" id="tetur03g06570.1">
    <property type="protein sequence ID" value="tetur03g06570.1"/>
    <property type="gene ID" value="tetur03g06570"/>
</dbReference>